<dbReference type="EMBL" id="JFZA02000046">
    <property type="protein sequence ID" value="KFG88810.1"/>
    <property type="molecule type" value="Genomic_DNA"/>
</dbReference>
<dbReference type="eggNOG" id="COG2272">
    <property type="taxonomic scope" value="Bacteria"/>
</dbReference>
<gene>
    <name evidence="2" type="ORF">BV98_003404</name>
</gene>
<sequence>MCFVGCVRDVKTDYATLTRKPYSAPEAGTLFRYQPCPGAAFGATHGLEVPFVNDTLEYQTFLIQDSPQARPLAKLMSSAWVAFAKTGNPNTVGLPGWPAYSPDAPKAMAFDNKSHVINDPLGEPLRKLWREVALSADG</sequence>
<dbReference type="PATRIC" id="fig|1219045.3.peg.3463"/>
<dbReference type="Pfam" id="PF00135">
    <property type="entry name" value="COesterase"/>
    <property type="match status" value="1"/>
</dbReference>
<reference evidence="2" key="1">
    <citation type="submission" date="2014-08" db="EMBL/GenBank/DDBJ databases">
        <title>Draft genome sequences of Sphingobium herbicidovorans.</title>
        <authorList>
            <person name="Gan H.M."/>
            <person name="Gan H.Y."/>
            <person name="Savka M.A."/>
        </authorList>
    </citation>
    <scope>NUCLEOTIDE SEQUENCE [LARGE SCALE GENOMIC DNA]</scope>
    <source>
        <strain evidence="2">NBRC 16415</strain>
    </source>
</reference>
<evidence type="ECO:0000313" key="2">
    <source>
        <dbReference type="EMBL" id="KFG88810.1"/>
    </source>
</evidence>
<dbReference type="InterPro" id="IPR002018">
    <property type="entry name" value="CarbesteraseB"/>
</dbReference>
<evidence type="ECO:0000259" key="1">
    <source>
        <dbReference type="Pfam" id="PF00135"/>
    </source>
</evidence>
<comment type="caution">
    <text evidence="2">The sequence shown here is derived from an EMBL/GenBank/DDBJ whole genome shotgun (WGS) entry which is preliminary data.</text>
</comment>
<dbReference type="Gene3D" id="3.40.50.1820">
    <property type="entry name" value="alpha/beta hydrolase"/>
    <property type="match status" value="1"/>
</dbReference>
<dbReference type="SUPFAM" id="SSF53474">
    <property type="entry name" value="alpha/beta-Hydrolases"/>
    <property type="match status" value="1"/>
</dbReference>
<accession>A0A086P5Z2</accession>
<dbReference type="Proteomes" id="UP000024284">
    <property type="component" value="Unassembled WGS sequence"/>
</dbReference>
<keyword evidence="3" id="KW-1185">Reference proteome</keyword>
<dbReference type="InterPro" id="IPR029058">
    <property type="entry name" value="AB_hydrolase_fold"/>
</dbReference>
<organism evidence="2 3">
    <name type="scientific">Sphingobium herbicidovorans (strain ATCC 700291 / DSM 11019 / CCUG 56400 / KCTC 2939 / LMG 18315 / NBRC 16415 / MH)</name>
    <name type="common">Sphingomonas herbicidovorans</name>
    <dbReference type="NCBI Taxonomy" id="1219045"/>
    <lineage>
        <taxon>Bacteria</taxon>
        <taxon>Pseudomonadati</taxon>
        <taxon>Pseudomonadota</taxon>
        <taxon>Alphaproteobacteria</taxon>
        <taxon>Sphingomonadales</taxon>
        <taxon>Sphingomonadaceae</taxon>
        <taxon>Sphingobium</taxon>
    </lineage>
</organism>
<dbReference type="AlphaFoldDB" id="A0A086P5Z2"/>
<feature type="domain" description="Carboxylesterase type B" evidence="1">
    <location>
        <begin position="33"/>
        <end position="115"/>
    </location>
</feature>
<proteinExistence type="predicted"/>
<dbReference type="STRING" id="76947.GCA_002080435_03532"/>
<name>A0A086P5Z2_SPHHM</name>
<protein>
    <submittedName>
        <fullName evidence="2">Carboxylesterase</fullName>
    </submittedName>
</protein>
<evidence type="ECO:0000313" key="3">
    <source>
        <dbReference type="Proteomes" id="UP000024284"/>
    </source>
</evidence>